<dbReference type="InterPro" id="IPR025354">
    <property type="entry name" value="DUF4258"/>
</dbReference>
<reference evidence="2" key="1">
    <citation type="submission" date="2012-11" db="EMBL/GenBank/DDBJ databases">
        <authorList>
            <person name="Lucero-Rivera Y.E."/>
            <person name="Tovar-Ramirez D."/>
        </authorList>
    </citation>
    <scope>NUCLEOTIDE SEQUENCE [LARGE SCALE GENOMIC DNA]</scope>
    <source>
        <strain evidence="2">Araruama</strain>
    </source>
</reference>
<evidence type="ECO:0000313" key="1">
    <source>
        <dbReference type="EMBL" id="ETR65715.1"/>
    </source>
</evidence>
<accession>A0A1V1NT13</accession>
<evidence type="ECO:0000313" key="2">
    <source>
        <dbReference type="Proteomes" id="UP000189670"/>
    </source>
</evidence>
<proteinExistence type="predicted"/>
<gene>
    <name evidence="1" type="ORF">OMM_13830</name>
</gene>
<protein>
    <recommendedName>
        <fullName evidence="3">DUF4258 domain-containing protein</fullName>
    </recommendedName>
</protein>
<organism evidence="1 2">
    <name type="scientific">Candidatus Magnetoglobus multicellularis str. Araruama</name>
    <dbReference type="NCBI Taxonomy" id="890399"/>
    <lineage>
        <taxon>Bacteria</taxon>
        <taxon>Pseudomonadati</taxon>
        <taxon>Thermodesulfobacteriota</taxon>
        <taxon>Desulfobacteria</taxon>
        <taxon>Desulfobacterales</taxon>
        <taxon>Desulfobacteraceae</taxon>
        <taxon>Candidatus Magnetoglobus</taxon>
    </lineage>
</organism>
<name>A0A1V1NT13_9BACT</name>
<dbReference type="Proteomes" id="UP000189670">
    <property type="component" value="Unassembled WGS sequence"/>
</dbReference>
<dbReference type="EMBL" id="ATBP01002569">
    <property type="protein sequence ID" value="ETR65715.1"/>
    <property type="molecule type" value="Genomic_DNA"/>
</dbReference>
<sequence length="86" mass="10067">MLKSNRFNLDIHITKHASQRMSERNISIDSIIDLVETGKTKYKDETRLWISKSYPHRNDNLICAAVVLENVLVIKTVMHNWKLMEA</sequence>
<dbReference type="AlphaFoldDB" id="A0A1V1NT13"/>
<comment type="caution">
    <text evidence="1">The sequence shown here is derived from an EMBL/GenBank/DDBJ whole genome shotgun (WGS) entry which is preliminary data.</text>
</comment>
<evidence type="ECO:0008006" key="3">
    <source>
        <dbReference type="Google" id="ProtNLM"/>
    </source>
</evidence>
<dbReference type="Pfam" id="PF14076">
    <property type="entry name" value="DUF4258"/>
    <property type="match status" value="1"/>
</dbReference>